<dbReference type="PROSITE" id="PS01173">
    <property type="entry name" value="LIPASE_GDXG_HIS"/>
    <property type="match status" value="1"/>
</dbReference>
<dbReference type="PANTHER" id="PTHR48081:SF8">
    <property type="entry name" value="ALPHA_BETA HYDROLASE FOLD-3 DOMAIN-CONTAINING PROTEIN-RELATED"/>
    <property type="match status" value="1"/>
</dbReference>
<dbReference type="Pfam" id="PF07859">
    <property type="entry name" value="Abhydrolase_3"/>
    <property type="match status" value="1"/>
</dbReference>
<keyword evidence="6" id="KW-1185">Reference proteome</keyword>
<sequence length="391" mass="42516">MAPSQSRLLTIQPFRTLYQLFCLSGVVLRAPFWVLGFIFVKSSRPHPNWTLWQTLCNHLARASLDAWSKTEIPKRLSLEPGKEKDSFKVIEPARSELYRGPLSGGAVLPEPIGGTWYPKPPLGKPPVELDPSAHVVLHIHGGAFIMGDGRSGDMDFLCSSLIRSGGATAVFCPQYRLSCRPGRAPFPAALQDALTSYLYLVRTLGIPAEQITVSGDSAGGNLAIAFLRYLAAFAEADEEGEELRIPLPRNAVLMSPWVDPAAALGSDAYVTGNPHYRTDFLPVSFIRWGAAAYVGDAASPSDPYIRALGNPFATPVPIFVNVGAAEMFEVDITPWVEEMRSPPGNCVEVNYEADAPHDTLLLGGMLGWVESAQVVAAKIGVFIRDRALRTR</sequence>
<dbReference type="PROSITE" id="PS01174">
    <property type="entry name" value="LIPASE_GDXG_SER"/>
    <property type="match status" value="1"/>
</dbReference>
<proteinExistence type="inferred from homology"/>
<feature type="domain" description="Alpha/beta hydrolase fold-3" evidence="4">
    <location>
        <begin position="136"/>
        <end position="359"/>
    </location>
</feature>
<name>A0A4Q4T678_9PEZI</name>
<dbReference type="OrthoDB" id="2152029at2759"/>
<dbReference type="AlphaFoldDB" id="A0A4Q4T678"/>
<evidence type="ECO:0000313" key="5">
    <source>
        <dbReference type="EMBL" id="RYO98076.1"/>
    </source>
</evidence>
<organism evidence="5 6">
    <name type="scientific">Monosporascus ibericus</name>
    <dbReference type="NCBI Taxonomy" id="155417"/>
    <lineage>
        <taxon>Eukaryota</taxon>
        <taxon>Fungi</taxon>
        <taxon>Dikarya</taxon>
        <taxon>Ascomycota</taxon>
        <taxon>Pezizomycotina</taxon>
        <taxon>Sordariomycetes</taxon>
        <taxon>Xylariomycetidae</taxon>
        <taxon>Xylariales</taxon>
        <taxon>Xylariales incertae sedis</taxon>
        <taxon>Monosporascus</taxon>
    </lineage>
</organism>
<comment type="caution">
    <text evidence="5">The sequence shown here is derived from an EMBL/GenBank/DDBJ whole genome shotgun (WGS) entry which is preliminary data.</text>
</comment>
<dbReference type="InterPro" id="IPR002168">
    <property type="entry name" value="Lipase_GDXG_HIS_AS"/>
</dbReference>
<evidence type="ECO:0000313" key="6">
    <source>
        <dbReference type="Proteomes" id="UP000293360"/>
    </source>
</evidence>
<dbReference type="InterPro" id="IPR029058">
    <property type="entry name" value="AB_hydrolase_fold"/>
</dbReference>
<dbReference type="InterPro" id="IPR013094">
    <property type="entry name" value="AB_hydrolase_3"/>
</dbReference>
<evidence type="ECO:0000259" key="4">
    <source>
        <dbReference type="Pfam" id="PF07859"/>
    </source>
</evidence>
<dbReference type="Gene3D" id="3.40.50.1820">
    <property type="entry name" value="alpha/beta hydrolase"/>
    <property type="match status" value="1"/>
</dbReference>
<comment type="similarity">
    <text evidence="1">Belongs to the 'GDXG' lipolytic enzyme family.</text>
</comment>
<evidence type="ECO:0000256" key="2">
    <source>
        <dbReference type="ARBA" id="ARBA00022801"/>
    </source>
</evidence>
<reference evidence="5 6" key="1">
    <citation type="submission" date="2018-06" db="EMBL/GenBank/DDBJ databases">
        <title>Complete Genomes of Monosporascus.</title>
        <authorList>
            <person name="Robinson A.J."/>
            <person name="Natvig D.O."/>
        </authorList>
    </citation>
    <scope>NUCLEOTIDE SEQUENCE [LARGE SCALE GENOMIC DNA]</scope>
    <source>
        <strain evidence="5 6">CBS 110550</strain>
    </source>
</reference>
<dbReference type="PANTHER" id="PTHR48081">
    <property type="entry name" value="AB HYDROLASE SUPERFAMILY PROTEIN C4A8.06C"/>
    <property type="match status" value="1"/>
</dbReference>
<dbReference type="InterPro" id="IPR050300">
    <property type="entry name" value="GDXG_lipolytic_enzyme"/>
</dbReference>
<protein>
    <recommendedName>
        <fullName evidence="4">Alpha/beta hydrolase fold-3 domain-containing protein</fullName>
    </recommendedName>
</protein>
<dbReference type="InterPro" id="IPR033140">
    <property type="entry name" value="Lipase_GDXG_put_SER_AS"/>
</dbReference>
<dbReference type="EMBL" id="QJNU01000476">
    <property type="protein sequence ID" value="RYO98076.1"/>
    <property type="molecule type" value="Genomic_DNA"/>
</dbReference>
<gene>
    <name evidence="5" type="ORF">DL764_007206</name>
</gene>
<keyword evidence="2" id="KW-0378">Hydrolase</keyword>
<dbReference type="SUPFAM" id="SSF53474">
    <property type="entry name" value="alpha/beta-Hydrolases"/>
    <property type="match status" value="1"/>
</dbReference>
<dbReference type="GO" id="GO:0016787">
    <property type="term" value="F:hydrolase activity"/>
    <property type="evidence" value="ECO:0007669"/>
    <property type="project" value="UniProtKB-KW"/>
</dbReference>
<feature type="active site" evidence="3">
    <location>
        <position position="217"/>
    </location>
</feature>
<evidence type="ECO:0000256" key="3">
    <source>
        <dbReference type="PROSITE-ProRule" id="PRU10038"/>
    </source>
</evidence>
<dbReference type="STRING" id="155417.A0A4Q4T678"/>
<accession>A0A4Q4T678</accession>
<evidence type="ECO:0000256" key="1">
    <source>
        <dbReference type="ARBA" id="ARBA00010515"/>
    </source>
</evidence>
<dbReference type="Proteomes" id="UP000293360">
    <property type="component" value="Unassembled WGS sequence"/>
</dbReference>